<dbReference type="EMBL" id="BAAAQT010000008">
    <property type="protein sequence ID" value="GAA2176611.1"/>
    <property type="molecule type" value="Genomic_DNA"/>
</dbReference>
<name>A0ABP5MUL0_9MICO</name>
<sequence length="140" mass="14869">MVDDSVRFPTRIALVLLDALEPWQAANVAAFLASGVASDPDLLGEPYVDADGAAYLPMLGQPITVLQGDADALRRVRERAVARAMRVAVYDRGMFATGHDAANREVVAAAAGAELDLVGVAVHGARNPVDRMLKGVPRHR</sequence>
<evidence type="ECO:0000313" key="2">
    <source>
        <dbReference type="Proteomes" id="UP001501599"/>
    </source>
</evidence>
<dbReference type="SUPFAM" id="SSF102462">
    <property type="entry name" value="Peptidyl-tRNA hydrolase II"/>
    <property type="match status" value="1"/>
</dbReference>
<proteinExistence type="predicted"/>
<comment type="caution">
    <text evidence="1">The sequence shown here is derived from an EMBL/GenBank/DDBJ whole genome shotgun (WGS) entry which is preliminary data.</text>
</comment>
<protein>
    <submittedName>
        <fullName evidence="1">DUF2000 domain-containing protein</fullName>
    </submittedName>
</protein>
<dbReference type="InterPro" id="IPR023476">
    <property type="entry name" value="Pep_tRNA_hydro_II_dom_sf"/>
</dbReference>
<organism evidence="1 2">
    <name type="scientific">Agrococcus versicolor</name>
    <dbReference type="NCBI Taxonomy" id="501482"/>
    <lineage>
        <taxon>Bacteria</taxon>
        <taxon>Bacillati</taxon>
        <taxon>Actinomycetota</taxon>
        <taxon>Actinomycetes</taxon>
        <taxon>Micrococcales</taxon>
        <taxon>Microbacteriaceae</taxon>
        <taxon>Agrococcus</taxon>
    </lineage>
</organism>
<dbReference type="Gene3D" id="3.40.1490.10">
    <property type="entry name" value="Bit1"/>
    <property type="match status" value="1"/>
</dbReference>
<dbReference type="Proteomes" id="UP001501599">
    <property type="component" value="Unassembled WGS sequence"/>
</dbReference>
<evidence type="ECO:0000313" key="1">
    <source>
        <dbReference type="EMBL" id="GAA2176611.1"/>
    </source>
</evidence>
<reference evidence="2" key="1">
    <citation type="journal article" date="2019" name="Int. J. Syst. Evol. Microbiol.">
        <title>The Global Catalogue of Microorganisms (GCM) 10K type strain sequencing project: providing services to taxonomists for standard genome sequencing and annotation.</title>
        <authorList>
            <consortium name="The Broad Institute Genomics Platform"/>
            <consortium name="The Broad Institute Genome Sequencing Center for Infectious Disease"/>
            <person name="Wu L."/>
            <person name="Ma J."/>
        </authorList>
    </citation>
    <scope>NUCLEOTIDE SEQUENCE [LARGE SCALE GENOMIC DNA]</scope>
    <source>
        <strain evidence="2">JCM 16026</strain>
    </source>
</reference>
<dbReference type="RefSeq" id="WP_344345040.1">
    <property type="nucleotide sequence ID" value="NZ_BAAAQT010000008.1"/>
</dbReference>
<dbReference type="InterPro" id="IPR018988">
    <property type="entry name" value="DUF2000"/>
</dbReference>
<gene>
    <name evidence="1" type="ORF">GCM10009846_31090</name>
</gene>
<accession>A0ABP5MUL0</accession>
<keyword evidence="2" id="KW-1185">Reference proteome</keyword>
<dbReference type="Pfam" id="PF09391">
    <property type="entry name" value="DUF2000"/>
    <property type="match status" value="1"/>
</dbReference>